<evidence type="ECO:0000313" key="7">
    <source>
        <dbReference type="EMBL" id="VDC33181.1"/>
    </source>
</evidence>
<name>A0A3P5XEM1_9RHOB</name>
<dbReference type="Pfam" id="PF01810">
    <property type="entry name" value="LysE"/>
    <property type="match status" value="1"/>
</dbReference>
<dbReference type="RefSeq" id="WP_124088372.1">
    <property type="nucleotide sequence ID" value="NZ_UXAW01000107.1"/>
</dbReference>
<sequence length="200" mass="20839">MWQAGIAGYFTALSLILAIGAQNAFVLRQGLRREHVGVVVAICAVSDAVLITLGVAGFGAVSRAVPWLAVAMKWAGVAFLLFYGALRFIAARRGGEALMPAPGGGAPLGRVVATCLMLTWANPHVYLDTLVLIGSVSAQYGPHRAVFGVAAALASLSFFAALGYGARLLAPLFARPRAWVWLETGVGLLMWAIAAGLAFS</sequence>
<dbReference type="InterPro" id="IPR001123">
    <property type="entry name" value="LeuE-type"/>
</dbReference>
<dbReference type="GO" id="GO:0005886">
    <property type="term" value="C:plasma membrane"/>
    <property type="evidence" value="ECO:0007669"/>
    <property type="project" value="UniProtKB-SubCell"/>
</dbReference>
<feature type="transmembrane region" description="Helical" evidence="6">
    <location>
        <begin position="178"/>
        <end position="199"/>
    </location>
</feature>
<keyword evidence="4 6" id="KW-1133">Transmembrane helix</keyword>
<evidence type="ECO:0000313" key="8">
    <source>
        <dbReference type="Proteomes" id="UP000277498"/>
    </source>
</evidence>
<dbReference type="PANTHER" id="PTHR30086">
    <property type="entry name" value="ARGININE EXPORTER PROTEIN ARGO"/>
    <property type="match status" value="1"/>
</dbReference>
<dbReference type="Proteomes" id="UP000277498">
    <property type="component" value="Unassembled WGS sequence"/>
</dbReference>
<feature type="transmembrane region" description="Helical" evidence="6">
    <location>
        <begin position="145"/>
        <end position="166"/>
    </location>
</feature>
<evidence type="ECO:0000256" key="1">
    <source>
        <dbReference type="ARBA" id="ARBA00004651"/>
    </source>
</evidence>
<protein>
    <submittedName>
        <fullName evidence="7">Arginine exporter protein ArgO</fullName>
    </submittedName>
</protein>
<dbReference type="PANTHER" id="PTHR30086:SF20">
    <property type="entry name" value="ARGININE EXPORTER PROTEIN ARGO-RELATED"/>
    <property type="match status" value="1"/>
</dbReference>
<evidence type="ECO:0000256" key="3">
    <source>
        <dbReference type="ARBA" id="ARBA00022692"/>
    </source>
</evidence>
<evidence type="ECO:0000256" key="5">
    <source>
        <dbReference type="ARBA" id="ARBA00023136"/>
    </source>
</evidence>
<keyword evidence="5 6" id="KW-0472">Membrane</keyword>
<keyword evidence="2" id="KW-1003">Cell membrane</keyword>
<dbReference type="OrthoDB" id="5638726at2"/>
<dbReference type="GO" id="GO:0015171">
    <property type="term" value="F:amino acid transmembrane transporter activity"/>
    <property type="evidence" value="ECO:0007669"/>
    <property type="project" value="TreeGrafter"/>
</dbReference>
<dbReference type="EMBL" id="UXAW01000107">
    <property type="protein sequence ID" value="VDC33181.1"/>
    <property type="molecule type" value="Genomic_DNA"/>
</dbReference>
<feature type="transmembrane region" description="Helical" evidence="6">
    <location>
        <begin position="67"/>
        <end position="86"/>
    </location>
</feature>
<evidence type="ECO:0000256" key="2">
    <source>
        <dbReference type="ARBA" id="ARBA00022475"/>
    </source>
</evidence>
<gene>
    <name evidence="7" type="primary">argO</name>
    <name evidence="7" type="ORF">XINFAN_03683</name>
</gene>
<keyword evidence="8" id="KW-1185">Reference proteome</keyword>
<evidence type="ECO:0000256" key="6">
    <source>
        <dbReference type="SAM" id="Phobius"/>
    </source>
</evidence>
<keyword evidence="3 6" id="KW-0812">Transmembrane</keyword>
<proteinExistence type="predicted"/>
<comment type="subcellular location">
    <subcellularLocation>
        <location evidence="1">Cell membrane</location>
        <topology evidence="1">Multi-pass membrane protein</topology>
    </subcellularLocation>
</comment>
<accession>A0A3P5XEM1</accession>
<reference evidence="7 8" key="1">
    <citation type="submission" date="2018-11" db="EMBL/GenBank/DDBJ databases">
        <authorList>
            <person name="Criscuolo A."/>
        </authorList>
    </citation>
    <scope>NUCLEOTIDE SEQUENCE [LARGE SCALE GENOMIC DNA]</scope>
    <source>
        <strain evidence="7">ACIP111625</strain>
    </source>
</reference>
<organism evidence="7 8">
    <name type="scientific">Pseudogemmobacter humi</name>
    <dbReference type="NCBI Taxonomy" id="2483812"/>
    <lineage>
        <taxon>Bacteria</taxon>
        <taxon>Pseudomonadati</taxon>
        <taxon>Pseudomonadota</taxon>
        <taxon>Alphaproteobacteria</taxon>
        <taxon>Rhodobacterales</taxon>
        <taxon>Paracoccaceae</taxon>
        <taxon>Pseudogemmobacter</taxon>
    </lineage>
</organism>
<evidence type="ECO:0000256" key="4">
    <source>
        <dbReference type="ARBA" id="ARBA00022989"/>
    </source>
</evidence>
<feature type="transmembrane region" description="Helical" evidence="6">
    <location>
        <begin position="38"/>
        <end position="61"/>
    </location>
</feature>
<dbReference type="AlphaFoldDB" id="A0A3P5XEM1"/>
<feature type="transmembrane region" description="Helical" evidence="6">
    <location>
        <begin position="6"/>
        <end position="26"/>
    </location>
</feature>